<dbReference type="AlphaFoldDB" id="A0AA37SKH7"/>
<accession>A0AA37SKH7</accession>
<reference evidence="2" key="1">
    <citation type="journal article" date="2019" name="Int. J. Syst. Evol. Microbiol.">
        <title>The Global Catalogue of Microorganisms (GCM) 10K type strain sequencing project: providing services to taxonomists for standard genome sequencing and annotation.</title>
        <authorList>
            <consortium name="The Broad Institute Genomics Platform"/>
            <consortium name="The Broad Institute Genome Sequencing Center for Infectious Disease"/>
            <person name="Wu L."/>
            <person name="Ma J."/>
        </authorList>
    </citation>
    <scope>NUCLEOTIDE SEQUENCE [LARGE SCALE GENOMIC DNA]</scope>
    <source>
        <strain evidence="2">NBRC 12467</strain>
    </source>
</reference>
<keyword evidence="2" id="KW-1185">Reference proteome</keyword>
<sequence>MSYPETDMAFFTLSATPATAKREGYFTSTTMALMSQLGERRIVEAKSVDGLKPLILSFGRDTALQHPGKSFKIMVTVNRGSRKPRGFDAAYDSEALGTSEWLETTVADPVPHEGMAGVASWGRRYTPFRMDGAEPREASLTEAERLSDDGHLGFKGWAAEVAAILDTIGAPATALGSETRDALVSRYRAHQHPALAAAVLTASSMAEHLAA</sequence>
<evidence type="ECO:0000313" key="2">
    <source>
        <dbReference type="Proteomes" id="UP001156708"/>
    </source>
</evidence>
<evidence type="ECO:0000313" key="1">
    <source>
        <dbReference type="EMBL" id="GLQ85786.1"/>
    </source>
</evidence>
<proteinExistence type="predicted"/>
<protein>
    <submittedName>
        <fullName evidence="1">Uncharacterized protein</fullName>
    </submittedName>
</protein>
<dbReference type="EMBL" id="BSNZ01000026">
    <property type="protein sequence ID" value="GLQ85786.1"/>
    <property type="molecule type" value="Genomic_DNA"/>
</dbReference>
<name>A0AA37SKH7_9PROT</name>
<gene>
    <name evidence="1" type="ORF">GCM10007872_26960</name>
</gene>
<dbReference type="Proteomes" id="UP001156708">
    <property type="component" value="Unassembled WGS sequence"/>
</dbReference>
<organism evidence="1 2">
    <name type="scientific">Gluconobacter sphaericus NBRC 12467</name>
    <dbReference type="NCBI Taxonomy" id="1307951"/>
    <lineage>
        <taxon>Bacteria</taxon>
        <taxon>Pseudomonadati</taxon>
        <taxon>Pseudomonadota</taxon>
        <taxon>Alphaproteobacteria</taxon>
        <taxon>Acetobacterales</taxon>
        <taxon>Acetobacteraceae</taxon>
        <taxon>Gluconobacter</taxon>
    </lineage>
</organism>
<comment type="caution">
    <text evidence="1">The sequence shown here is derived from an EMBL/GenBank/DDBJ whole genome shotgun (WGS) entry which is preliminary data.</text>
</comment>